<protein>
    <submittedName>
        <fullName evidence="1">Uncharacterized protein</fullName>
    </submittedName>
</protein>
<organism evidence="1 2">
    <name type="scientific">Portibacter lacus</name>
    <dbReference type="NCBI Taxonomy" id="1099794"/>
    <lineage>
        <taxon>Bacteria</taxon>
        <taxon>Pseudomonadati</taxon>
        <taxon>Bacteroidota</taxon>
        <taxon>Saprospiria</taxon>
        <taxon>Saprospirales</taxon>
        <taxon>Haliscomenobacteraceae</taxon>
        <taxon>Portibacter</taxon>
    </lineage>
</organism>
<dbReference type="AlphaFoldDB" id="A0AA37SLZ0"/>
<sequence length="193" mass="22442">MLFSSCEKKTLPVTEEFPSITFQVEFIKGNEGYKSEVKSFNNRREHLHWAENHDGTYGVFREVTYDIILENGEEMEFGFMLLKNNVNKDLLIVEDWSVTADKSWEFVSFEDEKTNFFENYDEARILIGYNVIFYKSANEDFNVIEVDSKIENGVKTSYAKIEFQGSARGFYDPEATSGEFILTNGKLTDLRSF</sequence>
<reference evidence="1" key="1">
    <citation type="journal article" date="2014" name="Int. J. Syst. Evol. Microbiol.">
        <title>Complete genome sequence of Corynebacterium casei LMG S-19264T (=DSM 44701T), isolated from a smear-ripened cheese.</title>
        <authorList>
            <consortium name="US DOE Joint Genome Institute (JGI-PGF)"/>
            <person name="Walter F."/>
            <person name="Albersmeier A."/>
            <person name="Kalinowski J."/>
            <person name="Ruckert C."/>
        </authorList>
    </citation>
    <scope>NUCLEOTIDE SEQUENCE</scope>
    <source>
        <strain evidence="1">NBRC 108769</strain>
    </source>
</reference>
<evidence type="ECO:0000313" key="1">
    <source>
        <dbReference type="EMBL" id="GLR15429.1"/>
    </source>
</evidence>
<gene>
    <name evidence="1" type="ORF">GCM10007940_00440</name>
</gene>
<name>A0AA37SLZ0_9BACT</name>
<dbReference type="EMBL" id="BSOH01000001">
    <property type="protein sequence ID" value="GLR15429.1"/>
    <property type="molecule type" value="Genomic_DNA"/>
</dbReference>
<dbReference type="Proteomes" id="UP001156666">
    <property type="component" value="Unassembled WGS sequence"/>
</dbReference>
<keyword evidence="2" id="KW-1185">Reference proteome</keyword>
<reference evidence="1" key="2">
    <citation type="submission" date="2023-01" db="EMBL/GenBank/DDBJ databases">
        <title>Draft genome sequence of Portibacter lacus strain NBRC 108769.</title>
        <authorList>
            <person name="Sun Q."/>
            <person name="Mori K."/>
        </authorList>
    </citation>
    <scope>NUCLEOTIDE SEQUENCE</scope>
    <source>
        <strain evidence="1">NBRC 108769</strain>
    </source>
</reference>
<comment type="caution">
    <text evidence="1">The sequence shown here is derived from an EMBL/GenBank/DDBJ whole genome shotgun (WGS) entry which is preliminary data.</text>
</comment>
<proteinExistence type="predicted"/>
<accession>A0AA37SLZ0</accession>
<evidence type="ECO:0000313" key="2">
    <source>
        <dbReference type="Proteomes" id="UP001156666"/>
    </source>
</evidence>